<proteinExistence type="predicted"/>
<dbReference type="OrthoDB" id="1734240at2"/>
<organism evidence="2 3">
    <name type="scientific">Eubacterium uniforme</name>
    <dbReference type="NCBI Taxonomy" id="39495"/>
    <lineage>
        <taxon>Bacteria</taxon>
        <taxon>Bacillati</taxon>
        <taxon>Bacillota</taxon>
        <taxon>Clostridia</taxon>
        <taxon>Eubacteriales</taxon>
        <taxon>Eubacteriaceae</taxon>
        <taxon>Eubacterium</taxon>
    </lineage>
</organism>
<evidence type="ECO:0008006" key="4">
    <source>
        <dbReference type="Google" id="ProtNLM"/>
    </source>
</evidence>
<dbReference type="RefSeq" id="WP_078765434.1">
    <property type="nucleotide sequence ID" value="NZ_FUXZ01000003.1"/>
</dbReference>
<dbReference type="SUPFAM" id="SSF49265">
    <property type="entry name" value="Fibronectin type III"/>
    <property type="match status" value="2"/>
</dbReference>
<keyword evidence="3" id="KW-1185">Reference proteome</keyword>
<dbReference type="InterPro" id="IPR013783">
    <property type="entry name" value="Ig-like_fold"/>
</dbReference>
<dbReference type="AlphaFoldDB" id="A0A1T4V9V8"/>
<dbReference type="PANTHER" id="PTHR47135">
    <property type="entry name" value="FIBRONECTIN TYPE III DOMAIN-CONTAINING PROTEIN 7"/>
    <property type="match status" value="1"/>
</dbReference>
<evidence type="ECO:0000313" key="3">
    <source>
        <dbReference type="Proteomes" id="UP000190814"/>
    </source>
</evidence>
<accession>A0A1T4V9V8</accession>
<dbReference type="InterPro" id="IPR003961">
    <property type="entry name" value="FN3_dom"/>
</dbReference>
<keyword evidence="1" id="KW-0732">Signal</keyword>
<feature type="signal peptide" evidence="1">
    <location>
        <begin position="1"/>
        <end position="24"/>
    </location>
</feature>
<dbReference type="CDD" id="cd00063">
    <property type="entry name" value="FN3"/>
    <property type="match status" value="1"/>
</dbReference>
<feature type="chain" id="PRO_5038880452" description="Fibronectin type III domain-containing protein" evidence="1">
    <location>
        <begin position="25"/>
        <end position="396"/>
    </location>
</feature>
<name>A0A1T4V9V8_9FIRM</name>
<dbReference type="PROSITE" id="PS51257">
    <property type="entry name" value="PROKAR_LIPOPROTEIN"/>
    <property type="match status" value="1"/>
</dbReference>
<dbReference type="EMBL" id="FUXZ01000003">
    <property type="protein sequence ID" value="SKA61744.1"/>
    <property type="molecule type" value="Genomic_DNA"/>
</dbReference>
<evidence type="ECO:0000256" key="1">
    <source>
        <dbReference type="SAM" id="SignalP"/>
    </source>
</evidence>
<dbReference type="Gene3D" id="2.60.40.10">
    <property type="entry name" value="Immunoglobulins"/>
    <property type="match status" value="1"/>
</dbReference>
<dbReference type="Proteomes" id="UP000190814">
    <property type="component" value="Unassembled WGS sequence"/>
</dbReference>
<dbReference type="InterPro" id="IPR036116">
    <property type="entry name" value="FN3_sf"/>
</dbReference>
<dbReference type="STRING" id="39495.SAMN02745111_00546"/>
<sequence>MKLFKKFGLLATTTVATVMFGCMAYGMEQTGSSTSQATVEFGSANRIVWQLADDSNFSSITRQSGSNGKNTAERIYGGKKTFNDLQSGKSFWVRYKTENDADWRESIEIVTAPKFASGSKLSETGCAVGSATLGWDEASGATSYEVISNNVVLATTPTTSATININTSTEVKVYAMRKSSSNYVAKNSNYLSLSGVKPVPGKISKVKYDGTNSSGINIKWDSIQGADGYEMQYCTYKGKGKTIVDRTNWYNYTYASISKPKRILYRVKARAYVKIAGQKFYGEWSPEKYVCKDLNYEDVKLKSASTRKSNRISVSWNKMSGAKKYVVYMAKDNAAGFKKIKTTKKRAIVVTKFKGRKLSTNTSYYFRVIAVGKAGKKKFKTPKDLSKGGTLYRYYY</sequence>
<reference evidence="2 3" key="1">
    <citation type="submission" date="2017-02" db="EMBL/GenBank/DDBJ databases">
        <authorList>
            <person name="Peterson S.W."/>
        </authorList>
    </citation>
    <scope>NUCLEOTIDE SEQUENCE [LARGE SCALE GENOMIC DNA]</scope>
    <source>
        <strain evidence="2 3">ATCC 35992</strain>
    </source>
</reference>
<gene>
    <name evidence="2" type="ORF">SAMN02745111_00546</name>
</gene>
<evidence type="ECO:0000313" key="2">
    <source>
        <dbReference type="EMBL" id="SKA61744.1"/>
    </source>
</evidence>
<dbReference type="PANTHER" id="PTHR47135:SF1">
    <property type="entry name" value="FIBRONECTIN TYPE III DOMAIN-CONTAINING PROTEIN 7"/>
    <property type="match status" value="1"/>
</dbReference>
<protein>
    <recommendedName>
        <fullName evidence="4">Fibronectin type III domain-containing protein</fullName>
    </recommendedName>
</protein>